<dbReference type="PRINTS" id="PR00171">
    <property type="entry name" value="SUGRTRNSPORT"/>
</dbReference>
<dbReference type="GeneID" id="43665701"/>
<evidence type="ECO:0000256" key="5">
    <source>
        <dbReference type="ARBA" id="ARBA00022989"/>
    </source>
</evidence>
<dbReference type="GO" id="GO:0005351">
    <property type="term" value="F:carbohydrate:proton symporter activity"/>
    <property type="evidence" value="ECO:0007669"/>
    <property type="project" value="TreeGrafter"/>
</dbReference>
<evidence type="ECO:0000256" key="6">
    <source>
        <dbReference type="ARBA" id="ARBA00023136"/>
    </source>
</evidence>
<protein>
    <submittedName>
        <fullName evidence="11">General substrate transporter</fullName>
    </submittedName>
</protein>
<comment type="similarity">
    <text evidence="2 7">Belongs to the major facilitator superfamily. Sugar transporter (TC 2.A.1.1) family.</text>
</comment>
<keyword evidence="5 9" id="KW-1133">Transmembrane helix</keyword>
<dbReference type="GO" id="GO:0016020">
    <property type="term" value="C:membrane"/>
    <property type="evidence" value="ECO:0007669"/>
    <property type="project" value="UniProtKB-SubCell"/>
</dbReference>
<dbReference type="PROSITE" id="PS00217">
    <property type="entry name" value="SUGAR_TRANSPORT_2"/>
    <property type="match status" value="1"/>
</dbReference>
<dbReference type="FunFam" id="1.20.1250.20:FF:000090">
    <property type="entry name" value="MFS sugar transporter, putative"/>
    <property type="match status" value="1"/>
</dbReference>
<dbReference type="PROSITE" id="PS00216">
    <property type="entry name" value="SUGAR_TRANSPORT_1"/>
    <property type="match status" value="1"/>
</dbReference>
<dbReference type="InterPro" id="IPR050360">
    <property type="entry name" value="MFS_Sugar_Transporters"/>
</dbReference>
<dbReference type="RefSeq" id="XP_031945412.1">
    <property type="nucleotide sequence ID" value="XM_032081010.1"/>
</dbReference>
<name>A0A5N7DPZ3_9EURO</name>
<feature type="transmembrane region" description="Helical" evidence="9">
    <location>
        <begin position="308"/>
        <end position="329"/>
    </location>
</feature>
<feature type="transmembrane region" description="Helical" evidence="9">
    <location>
        <begin position="484"/>
        <end position="505"/>
    </location>
</feature>
<feature type="transmembrane region" description="Helical" evidence="9">
    <location>
        <begin position="154"/>
        <end position="177"/>
    </location>
</feature>
<gene>
    <name evidence="11" type="ORF">BDV37DRAFT_239923</name>
</gene>
<feature type="transmembrane region" description="Helical" evidence="9">
    <location>
        <begin position="131"/>
        <end position="148"/>
    </location>
</feature>
<evidence type="ECO:0000256" key="3">
    <source>
        <dbReference type="ARBA" id="ARBA00022448"/>
    </source>
</evidence>
<dbReference type="Proteomes" id="UP000325579">
    <property type="component" value="Unassembled WGS sequence"/>
</dbReference>
<reference evidence="11 12" key="1">
    <citation type="submission" date="2019-04" db="EMBL/GenBank/DDBJ databases">
        <authorList>
            <consortium name="DOE Joint Genome Institute"/>
            <person name="Mondo S."/>
            <person name="Kjaerbolling I."/>
            <person name="Vesth T."/>
            <person name="Frisvad J.C."/>
            <person name="Nybo J.L."/>
            <person name="Theobald S."/>
            <person name="Kildgaard S."/>
            <person name="Isbrandt T."/>
            <person name="Kuo A."/>
            <person name="Sato A."/>
            <person name="Lyhne E.K."/>
            <person name="Kogle M.E."/>
            <person name="Wiebenga A."/>
            <person name="Kun R.S."/>
            <person name="Lubbers R.J."/>
            <person name="Makela M.R."/>
            <person name="Barry K."/>
            <person name="Chovatia M."/>
            <person name="Clum A."/>
            <person name="Daum C."/>
            <person name="Haridas S."/>
            <person name="He G."/>
            <person name="LaButti K."/>
            <person name="Lipzen A."/>
            <person name="Riley R."/>
            <person name="Salamov A."/>
            <person name="Simmons B.A."/>
            <person name="Magnuson J.K."/>
            <person name="Henrissat B."/>
            <person name="Mortensen U.H."/>
            <person name="Larsen T.O."/>
            <person name="Devries R.P."/>
            <person name="Grigoriev I.V."/>
            <person name="Machida M."/>
            <person name="Baker S.E."/>
            <person name="Andersen M.R."/>
            <person name="Cantor M.N."/>
            <person name="Hua S.X."/>
        </authorList>
    </citation>
    <scope>NUCLEOTIDE SEQUENCE [LARGE SCALE GENOMIC DNA]</scope>
    <source>
        <strain evidence="11 12">CBS 119388</strain>
    </source>
</reference>
<feature type="transmembrane region" description="Helical" evidence="9">
    <location>
        <begin position="378"/>
        <end position="398"/>
    </location>
</feature>
<feature type="transmembrane region" description="Helical" evidence="9">
    <location>
        <begin position="457"/>
        <end position="478"/>
    </location>
</feature>
<feature type="transmembrane region" description="Helical" evidence="9">
    <location>
        <begin position="349"/>
        <end position="371"/>
    </location>
</feature>
<accession>A0A5N7DPZ3</accession>
<evidence type="ECO:0000313" key="11">
    <source>
        <dbReference type="EMBL" id="KAE8408093.1"/>
    </source>
</evidence>
<feature type="transmembrane region" description="Helical" evidence="9">
    <location>
        <begin position="99"/>
        <end position="119"/>
    </location>
</feature>
<feature type="region of interest" description="Disordered" evidence="8">
    <location>
        <begin position="527"/>
        <end position="556"/>
    </location>
</feature>
<dbReference type="PANTHER" id="PTHR48022:SF25">
    <property type="entry name" value="QUINATE TRANSPORTER, PUTATIVE (AFU_ORTHOLOGUE AFUA_5G12950)-RELATED"/>
    <property type="match status" value="1"/>
</dbReference>
<keyword evidence="12" id="KW-1185">Reference proteome</keyword>
<dbReference type="PROSITE" id="PS50850">
    <property type="entry name" value="MFS"/>
    <property type="match status" value="1"/>
</dbReference>
<dbReference type="InterPro" id="IPR020846">
    <property type="entry name" value="MFS_dom"/>
</dbReference>
<comment type="subcellular location">
    <subcellularLocation>
        <location evidence="1">Membrane</location>
        <topology evidence="1">Multi-pass membrane protein</topology>
    </subcellularLocation>
</comment>
<feature type="transmembrane region" description="Helical" evidence="9">
    <location>
        <begin position="418"/>
        <end position="436"/>
    </location>
</feature>
<dbReference type="OrthoDB" id="6612291at2759"/>
<dbReference type="InterPro" id="IPR005829">
    <property type="entry name" value="Sugar_transporter_CS"/>
</dbReference>
<evidence type="ECO:0000256" key="9">
    <source>
        <dbReference type="SAM" id="Phobius"/>
    </source>
</evidence>
<dbReference type="EMBL" id="ML736745">
    <property type="protein sequence ID" value="KAE8408093.1"/>
    <property type="molecule type" value="Genomic_DNA"/>
</dbReference>
<keyword evidence="3 7" id="KW-0813">Transport</keyword>
<feature type="transmembrane region" description="Helical" evidence="9">
    <location>
        <begin position="189"/>
        <end position="207"/>
    </location>
</feature>
<evidence type="ECO:0000256" key="4">
    <source>
        <dbReference type="ARBA" id="ARBA00022692"/>
    </source>
</evidence>
<dbReference type="InterPro" id="IPR003663">
    <property type="entry name" value="Sugar/inositol_transpt"/>
</dbReference>
<feature type="transmembrane region" description="Helical" evidence="9">
    <location>
        <begin position="219"/>
        <end position="242"/>
    </location>
</feature>
<dbReference type="NCBIfam" id="TIGR00879">
    <property type="entry name" value="SP"/>
    <property type="match status" value="1"/>
</dbReference>
<evidence type="ECO:0000256" key="1">
    <source>
        <dbReference type="ARBA" id="ARBA00004141"/>
    </source>
</evidence>
<keyword evidence="6 9" id="KW-0472">Membrane</keyword>
<proteinExistence type="inferred from homology"/>
<evidence type="ECO:0000256" key="2">
    <source>
        <dbReference type="ARBA" id="ARBA00010992"/>
    </source>
</evidence>
<sequence>MFISPIQGEAYRLSREIQDVKWNNMTSYTQIPQWDHTDSTVHPEPLLSRQGVFRIYWLTAIVCCGGILFGYDSGVIGGVLTFDSFLRDFHCTPDIQTRVSALAVGIQQAGALVGCLAIWPVTNRHGRRRAMMYCSAIFCLGVVFEVINSHSLPLFYLGRVICGLGIGGSATVIPIYLSEMSPTDMRARLGSCYQFTFTVGILVSYWVDYGIQFRAPTAAQWQIPLALQLVPGALMGLGMLSLDESIRWLLSQGDSHRAWTSLTWIRASSGPSVAAEFAQIKEGIEADRHATADFHVRELLERPNARRFLLGISLFLAQQSTGATAMAYFGPQFFSLLVGPSGANQSLTLLLTGIFGALKVISCLAFIIWVAERFGRRPLLILGALAMSLCMVSTAFVVRSDPSTTPSHTTSSSIRTTGILTISLIYLDIIAYNFSWGPLPWPCTAELFNTRIREPGVAAGVAAQWLGNFVWSASTPYILAGMGWATFLLFGVLDLAIAGFVWGCLPETGGRSLEEIEGLFESILDEEGLGKGSDSSSSSSSRHGGREGERYGSIGE</sequence>
<evidence type="ECO:0000313" key="12">
    <source>
        <dbReference type="Proteomes" id="UP000325579"/>
    </source>
</evidence>
<evidence type="ECO:0000259" key="10">
    <source>
        <dbReference type="PROSITE" id="PS50850"/>
    </source>
</evidence>
<feature type="compositionally biased region" description="Low complexity" evidence="8">
    <location>
        <begin position="532"/>
        <end position="542"/>
    </location>
</feature>
<evidence type="ECO:0000256" key="8">
    <source>
        <dbReference type="SAM" id="MobiDB-lite"/>
    </source>
</evidence>
<dbReference type="InterPro" id="IPR005828">
    <property type="entry name" value="MFS_sugar_transport-like"/>
</dbReference>
<dbReference type="PANTHER" id="PTHR48022">
    <property type="entry name" value="PLASTIDIC GLUCOSE TRANSPORTER 4"/>
    <property type="match status" value="1"/>
</dbReference>
<dbReference type="Pfam" id="PF00083">
    <property type="entry name" value="Sugar_tr"/>
    <property type="match status" value="1"/>
</dbReference>
<dbReference type="Gene3D" id="1.20.1250.20">
    <property type="entry name" value="MFS general substrate transporter like domains"/>
    <property type="match status" value="1"/>
</dbReference>
<keyword evidence="4 9" id="KW-0812">Transmembrane</keyword>
<dbReference type="InterPro" id="IPR036259">
    <property type="entry name" value="MFS_trans_sf"/>
</dbReference>
<feature type="domain" description="Major facilitator superfamily (MFS) profile" evidence="10">
    <location>
        <begin position="58"/>
        <end position="509"/>
    </location>
</feature>
<feature type="transmembrane region" description="Helical" evidence="9">
    <location>
        <begin position="55"/>
        <end position="79"/>
    </location>
</feature>
<dbReference type="SUPFAM" id="SSF103473">
    <property type="entry name" value="MFS general substrate transporter"/>
    <property type="match status" value="1"/>
</dbReference>
<dbReference type="AlphaFoldDB" id="A0A5N7DPZ3"/>
<evidence type="ECO:0000256" key="7">
    <source>
        <dbReference type="RuleBase" id="RU003346"/>
    </source>
</evidence>
<organism evidence="11 12">
    <name type="scientific">Aspergillus pseudonomiae</name>
    <dbReference type="NCBI Taxonomy" id="1506151"/>
    <lineage>
        <taxon>Eukaryota</taxon>
        <taxon>Fungi</taxon>
        <taxon>Dikarya</taxon>
        <taxon>Ascomycota</taxon>
        <taxon>Pezizomycotina</taxon>
        <taxon>Eurotiomycetes</taxon>
        <taxon>Eurotiomycetidae</taxon>
        <taxon>Eurotiales</taxon>
        <taxon>Aspergillaceae</taxon>
        <taxon>Aspergillus</taxon>
        <taxon>Aspergillus subgen. Circumdati</taxon>
    </lineage>
</organism>